<feature type="compositionally biased region" description="Gly residues" evidence="1">
    <location>
        <begin position="1"/>
        <end position="10"/>
    </location>
</feature>
<dbReference type="EMBL" id="JANPWB010000001">
    <property type="protein sequence ID" value="KAJ1214569.1"/>
    <property type="molecule type" value="Genomic_DNA"/>
</dbReference>
<keyword evidence="3" id="KW-1185">Reference proteome</keyword>
<organism evidence="2 3">
    <name type="scientific">Pleurodeles waltl</name>
    <name type="common">Iberian ribbed newt</name>
    <dbReference type="NCBI Taxonomy" id="8319"/>
    <lineage>
        <taxon>Eukaryota</taxon>
        <taxon>Metazoa</taxon>
        <taxon>Chordata</taxon>
        <taxon>Craniata</taxon>
        <taxon>Vertebrata</taxon>
        <taxon>Euteleostomi</taxon>
        <taxon>Amphibia</taxon>
        <taxon>Batrachia</taxon>
        <taxon>Caudata</taxon>
        <taxon>Salamandroidea</taxon>
        <taxon>Salamandridae</taxon>
        <taxon>Pleurodelinae</taxon>
        <taxon>Pleurodeles</taxon>
    </lineage>
</organism>
<evidence type="ECO:0000313" key="2">
    <source>
        <dbReference type="EMBL" id="KAJ1214569.1"/>
    </source>
</evidence>
<reference evidence="2" key="1">
    <citation type="journal article" date="2022" name="bioRxiv">
        <title>Sequencing and chromosome-scale assembly of the giantPleurodeles waltlgenome.</title>
        <authorList>
            <person name="Brown T."/>
            <person name="Elewa A."/>
            <person name="Iarovenko S."/>
            <person name="Subramanian E."/>
            <person name="Araus A.J."/>
            <person name="Petzold A."/>
            <person name="Susuki M."/>
            <person name="Suzuki K.-i.T."/>
            <person name="Hayashi T."/>
            <person name="Toyoda A."/>
            <person name="Oliveira C."/>
            <person name="Osipova E."/>
            <person name="Leigh N.D."/>
            <person name="Simon A."/>
            <person name="Yun M.H."/>
        </authorList>
    </citation>
    <scope>NUCLEOTIDE SEQUENCE</scope>
    <source>
        <strain evidence="2">20211129_DDA</strain>
        <tissue evidence="2">Liver</tissue>
    </source>
</reference>
<dbReference type="Proteomes" id="UP001066276">
    <property type="component" value="Chromosome 1_1"/>
</dbReference>
<feature type="compositionally biased region" description="Basic and acidic residues" evidence="1">
    <location>
        <begin position="32"/>
        <end position="46"/>
    </location>
</feature>
<evidence type="ECO:0000256" key="1">
    <source>
        <dbReference type="SAM" id="MobiDB-lite"/>
    </source>
</evidence>
<protein>
    <submittedName>
        <fullName evidence="2">Uncharacterized protein</fullName>
    </submittedName>
</protein>
<dbReference type="AlphaFoldDB" id="A0AAV7WRL2"/>
<gene>
    <name evidence="2" type="ORF">NDU88_002187</name>
</gene>
<accession>A0AAV7WRL2</accession>
<evidence type="ECO:0000313" key="3">
    <source>
        <dbReference type="Proteomes" id="UP001066276"/>
    </source>
</evidence>
<proteinExistence type="predicted"/>
<sequence length="134" mass="14514">MSPLGGGDRGGAQQLREPPQKQAAPTEVPEQALKRSEDIGRLRVTKEGPTMSESNSASWALQDGVLGTQASLCAKESLEKCIEARAAADHALHRITVRHEEARTYLYQIWTEGPLDCGRHLDPAPVFQGPRSSG</sequence>
<comment type="caution">
    <text evidence="2">The sequence shown here is derived from an EMBL/GenBank/DDBJ whole genome shotgun (WGS) entry which is preliminary data.</text>
</comment>
<feature type="region of interest" description="Disordered" evidence="1">
    <location>
        <begin position="1"/>
        <end position="58"/>
    </location>
</feature>
<name>A0AAV7WRL2_PLEWA</name>